<dbReference type="PROSITE" id="PS00113">
    <property type="entry name" value="ADENYLATE_KINASE"/>
    <property type="match status" value="1"/>
</dbReference>
<dbReference type="EC" id="2.7.4.3" evidence="4"/>
<dbReference type="HAMAP" id="MF_00235">
    <property type="entry name" value="Adenylate_kinase_Adk"/>
    <property type="match status" value="1"/>
</dbReference>
<dbReference type="InterPro" id="IPR000850">
    <property type="entry name" value="Adenylat/UMP-CMP_kin"/>
</dbReference>
<accession>A0A9Q0FGZ2</accession>
<proteinExistence type="inferred from homology"/>
<dbReference type="InterPro" id="IPR006259">
    <property type="entry name" value="Adenyl_kin_sub"/>
</dbReference>
<keyword evidence="5 9" id="KW-0808">Transferase</keyword>
<comment type="caution">
    <text evidence="10">The sequence shown here is derived from an EMBL/GenBank/DDBJ whole genome shotgun (WGS) entry which is preliminary data.</text>
</comment>
<evidence type="ECO:0000256" key="3">
    <source>
        <dbReference type="ARBA" id="ARBA00011245"/>
    </source>
</evidence>
<dbReference type="EMBL" id="JAKUCV010005624">
    <property type="protein sequence ID" value="KAJ4830525.1"/>
    <property type="molecule type" value="Genomic_DNA"/>
</dbReference>
<comment type="subunit">
    <text evidence="3">Monomer.</text>
</comment>
<dbReference type="CDD" id="cd01428">
    <property type="entry name" value="ADK"/>
    <property type="match status" value="1"/>
</dbReference>
<dbReference type="OrthoDB" id="439792at2759"/>
<keyword evidence="6" id="KW-0547">Nucleotide-binding</keyword>
<dbReference type="SUPFAM" id="SSF52540">
    <property type="entry name" value="P-loop containing nucleoside triphosphate hydrolases"/>
    <property type="match status" value="1"/>
</dbReference>
<gene>
    <name evidence="10" type="ORF">Tsubulata_041893</name>
</gene>
<evidence type="ECO:0000256" key="4">
    <source>
        <dbReference type="ARBA" id="ARBA00012955"/>
    </source>
</evidence>
<reference evidence="10" key="1">
    <citation type="submission" date="2022-02" db="EMBL/GenBank/DDBJ databases">
        <authorList>
            <person name="Henning P.M."/>
            <person name="McCubbin A.G."/>
            <person name="Shore J.S."/>
        </authorList>
    </citation>
    <scope>NUCLEOTIDE SEQUENCE</scope>
    <source>
        <strain evidence="10">F60SS</strain>
        <tissue evidence="10">Leaves</tissue>
    </source>
</reference>
<dbReference type="GO" id="GO:0004017">
    <property type="term" value="F:AMP kinase activity"/>
    <property type="evidence" value="ECO:0007669"/>
    <property type="project" value="UniProtKB-EC"/>
</dbReference>
<comment type="similarity">
    <text evidence="2 9">Belongs to the adenylate kinase family.</text>
</comment>
<sequence length="278" mass="30694">MAGASSCCVNLGVTAKTQQPFASSKSSKLSNSSSFSFFPDTSSPSSISLRAQKPLVSFSVTRRRDSTLVAAASAKPEPLKIMIAGAPASGKGTQCELITKKYDLVHIAAGDLLRAEIASGSENGKRAREYMDRGQLVPDEIVVMMVKDRLLQPDSREKGWLLDGYPRSSSQATALKEFGFKPDIFILLDVPEEILVERVVGRRLDPVTGKIYHLKLSCDWLLITKMWKQFFQCMKILQSRHVIVSLPIYPVKIAKLFWGSLPVSSTAPYHDIILRIGF</sequence>
<dbReference type="PANTHER" id="PTHR23359">
    <property type="entry name" value="NUCLEOTIDE KINASE"/>
    <property type="match status" value="1"/>
</dbReference>
<evidence type="ECO:0000256" key="2">
    <source>
        <dbReference type="ARBA" id="ARBA00007220"/>
    </source>
</evidence>
<evidence type="ECO:0000256" key="5">
    <source>
        <dbReference type="ARBA" id="ARBA00022679"/>
    </source>
</evidence>
<organism evidence="10 11">
    <name type="scientific">Turnera subulata</name>
    <dbReference type="NCBI Taxonomy" id="218843"/>
    <lineage>
        <taxon>Eukaryota</taxon>
        <taxon>Viridiplantae</taxon>
        <taxon>Streptophyta</taxon>
        <taxon>Embryophyta</taxon>
        <taxon>Tracheophyta</taxon>
        <taxon>Spermatophyta</taxon>
        <taxon>Magnoliopsida</taxon>
        <taxon>eudicotyledons</taxon>
        <taxon>Gunneridae</taxon>
        <taxon>Pentapetalae</taxon>
        <taxon>rosids</taxon>
        <taxon>fabids</taxon>
        <taxon>Malpighiales</taxon>
        <taxon>Passifloraceae</taxon>
        <taxon>Turnera</taxon>
    </lineage>
</organism>
<reference evidence="10" key="2">
    <citation type="journal article" date="2023" name="Plants (Basel)">
        <title>Annotation of the Turnera subulata (Passifloraceae) Draft Genome Reveals the S-Locus Evolved after the Divergence of Turneroideae from Passifloroideae in a Stepwise Manner.</title>
        <authorList>
            <person name="Henning P.M."/>
            <person name="Roalson E.H."/>
            <person name="Mir W."/>
            <person name="McCubbin A.G."/>
            <person name="Shore J.S."/>
        </authorList>
    </citation>
    <scope>NUCLEOTIDE SEQUENCE</scope>
    <source>
        <strain evidence="10">F60SS</strain>
    </source>
</reference>
<evidence type="ECO:0000256" key="6">
    <source>
        <dbReference type="ARBA" id="ARBA00022741"/>
    </source>
</evidence>
<evidence type="ECO:0000256" key="9">
    <source>
        <dbReference type="RuleBase" id="RU003330"/>
    </source>
</evidence>
<evidence type="ECO:0000256" key="8">
    <source>
        <dbReference type="ARBA" id="ARBA00031517"/>
    </source>
</evidence>
<dbReference type="Pfam" id="PF00406">
    <property type="entry name" value="ADK"/>
    <property type="match status" value="1"/>
</dbReference>
<dbReference type="AlphaFoldDB" id="A0A9Q0FGZ2"/>
<keyword evidence="7 9" id="KW-0418">Kinase</keyword>
<evidence type="ECO:0000256" key="1">
    <source>
        <dbReference type="ARBA" id="ARBA00000582"/>
    </source>
</evidence>
<evidence type="ECO:0000313" key="10">
    <source>
        <dbReference type="EMBL" id="KAJ4830525.1"/>
    </source>
</evidence>
<dbReference type="NCBIfam" id="TIGR01351">
    <property type="entry name" value="adk"/>
    <property type="match status" value="1"/>
</dbReference>
<protein>
    <recommendedName>
        <fullName evidence="4">adenylate kinase</fullName>
        <ecNumber evidence="4">2.7.4.3</ecNumber>
    </recommendedName>
    <alternativeName>
        <fullName evidence="8">ATP:AMP phosphotransferase</fullName>
    </alternativeName>
</protein>
<dbReference type="InterPro" id="IPR033690">
    <property type="entry name" value="Adenylat_kinase_CS"/>
</dbReference>
<evidence type="ECO:0000313" key="11">
    <source>
        <dbReference type="Proteomes" id="UP001141552"/>
    </source>
</evidence>
<name>A0A9Q0FGZ2_9ROSI</name>
<dbReference type="PRINTS" id="PR00094">
    <property type="entry name" value="ADENYLTKNASE"/>
</dbReference>
<dbReference type="Gene3D" id="3.40.50.300">
    <property type="entry name" value="P-loop containing nucleotide triphosphate hydrolases"/>
    <property type="match status" value="1"/>
</dbReference>
<dbReference type="Proteomes" id="UP001141552">
    <property type="component" value="Unassembled WGS sequence"/>
</dbReference>
<keyword evidence="11" id="KW-1185">Reference proteome</keyword>
<evidence type="ECO:0000256" key="7">
    <source>
        <dbReference type="ARBA" id="ARBA00022777"/>
    </source>
</evidence>
<comment type="catalytic activity">
    <reaction evidence="1">
        <text>AMP + ATP = 2 ADP</text>
        <dbReference type="Rhea" id="RHEA:12973"/>
        <dbReference type="ChEBI" id="CHEBI:30616"/>
        <dbReference type="ChEBI" id="CHEBI:456215"/>
        <dbReference type="ChEBI" id="CHEBI:456216"/>
        <dbReference type="EC" id="2.7.4.3"/>
    </reaction>
</comment>
<dbReference type="InterPro" id="IPR027417">
    <property type="entry name" value="P-loop_NTPase"/>
</dbReference>
<dbReference type="GO" id="GO:0005524">
    <property type="term" value="F:ATP binding"/>
    <property type="evidence" value="ECO:0007669"/>
    <property type="project" value="InterPro"/>
</dbReference>